<dbReference type="Pfam" id="PF02635">
    <property type="entry name" value="DsrE"/>
    <property type="match status" value="1"/>
</dbReference>
<proteinExistence type="predicted"/>
<dbReference type="OrthoDB" id="9801500at2"/>
<dbReference type="InterPro" id="IPR003787">
    <property type="entry name" value="Sulphur_relay_DsrE/F-like"/>
</dbReference>
<dbReference type="Proteomes" id="UP000185669">
    <property type="component" value="Unassembled WGS sequence"/>
</dbReference>
<dbReference type="NCBIfam" id="TIGR03527">
    <property type="entry name" value="selenium_YedF"/>
    <property type="match status" value="1"/>
</dbReference>
<dbReference type="EMBL" id="FTNC01000005">
    <property type="protein sequence ID" value="SIQ52947.1"/>
    <property type="molecule type" value="Genomic_DNA"/>
</dbReference>
<dbReference type="InterPro" id="IPR027396">
    <property type="entry name" value="DsrEFH-like"/>
</dbReference>
<dbReference type="AlphaFoldDB" id="A0A1N6TI77"/>
<organism evidence="2 3">
    <name type="scientific">Halanaerobium kushneri</name>
    <dbReference type="NCBI Taxonomy" id="56779"/>
    <lineage>
        <taxon>Bacteria</taxon>
        <taxon>Bacillati</taxon>
        <taxon>Bacillota</taxon>
        <taxon>Clostridia</taxon>
        <taxon>Halanaerobiales</taxon>
        <taxon>Halanaerobiaceae</taxon>
        <taxon>Halanaerobium</taxon>
    </lineage>
</organism>
<dbReference type="RefSeq" id="WP_076544270.1">
    <property type="nucleotide sequence ID" value="NZ_FTNC01000005.1"/>
</dbReference>
<dbReference type="Pfam" id="PF01206">
    <property type="entry name" value="TusA"/>
    <property type="match status" value="1"/>
</dbReference>
<dbReference type="InterPro" id="IPR036868">
    <property type="entry name" value="TusA-like_sf"/>
</dbReference>
<evidence type="ECO:0000313" key="2">
    <source>
        <dbReference type="EMBL" id="SIQ52947.1"/>
    </source>
</evidence>
<accession>A0A1N6TI77</accession>
<dbReference type="STRING" id="56779.SAMN05421834_10582"/>
<keyword evidence="3" id="KW-1185">Reference proteome</keyword>
<sequence length="200" mass="21844">MLEIDARGLACPKPVVKAKKALDNNEKFIVIVDNRTAVENLSKLGQKMKAEISVVEESETEFKVMFKQSEFSSADTLVAGDQTSVSEAGSEAKIYFISSDTMGEGNEELGRILIKGFISTIKDLNPLPEKIIFINSGVKLAILEKDIVAALKELEARGVTILLCGTCVDFYDLKTQMQVGEISNMYEIADSLNSSAVLKI</sequence>
<feature type="domain" description="UPF0033" evidence="1">
    <location>
        <begin position="3"/>
        <end position="66"/>
    </location>
</feature>
<reference evidence="3" key="1">
    <citation type="submission" date="2017-01" db="EMBL/GenBank/DDBJ databases">
        <authorList>
            <person name="Varghese N."/>
            <person name="Submissions S."/>
        </authorList>
    </citation>
    <scope>NUCLEOTIDE SEQUENCE [LARGE SCALE GENOMIC DNA]</scope>
    <source>
        <strain evidence="3">ATCC 700103</strain>
    </source>
</reference>
<dbReference type="Gene3D" id="3.30.110.40">
    <property type="entry name" value="TusA-like domain"/>
    <property type="match status" value="1"/>
</dbReference>
<evidence type="ECO:0000313" key="3">
    <source>
        <dbReference type="Proteomes" id="UP000185669"/>
    </source>
</evidence>
<dbReference type="SUPFAM" id="SSF75169">
    <property type="entry name" value="DsrEFH-like"/>
    <property type="match status" value="1"/>
</dbReference>
<dbReference type="InterPro" id="IPR019870">
    <property type="entry name" value="Se_metab_YedF"/>
</dbReference>
<name>A0A1N6TI77_9FIRM</name>
<protein>
    <submittedName>
        <fullName evidence="2">Selenium metabolism protein YedF</fullName>
    </submittedName>
</protein>
<gene>
    <name evidence="2" type="ORF">SAMN05421834_10582</name>
</gene>
<dbReference type="SUPFAM" id="SSF64307">
    <property type="entry name" value="SirA-like"/>
    <property type="match status" value="1"/>
</dbReference>
<evidence type="ECO:0000259" key="1">
    <source>
        <dbReference type="Pfam" id="PF01206"/>
    </source>
</evidence>
<dbReference type="InterPro" id="IPR001455">
    <property type="entry name" value="TusA-like"/>
</dbReference>